<comment type="caution">
    <text evidence="1">The sequence shown here is derived from an EMBL/GenBank/DDBJ whole genome shotgun (WGS) entry which is preliminary data.</text>
</comment>
<gene>
    <name evidence="1" type="ORF">HG263_21215</name>
</gene>
<evidence type="ECO:0000313" key="2">
    <source>
        <dbReference type="Proteomes" id="UP000586305"/>
    </source>
</evidence>
<proteinExistence type="predicted"/>
<dbReference type="CDD" id="cd02440">
    <property type="entry name" value="AdoMet_MTases"/>
    <property type="match status" value="1"/>
</dbReference>
<dbReference type="SUPFAM" id="SSF53335">
    <property type="entry name" value="S-adenosyl-L-methionine-dependent methyltransferases"/>
    <property type="match status" value="1"/>
</dbReference>
<organism evidence="1 2">
    <name type="scientific">Pseudoalteromonas caenipelagi</name>
    <dbReference type="NCBI Taxonomy" id="2726988"/>
    <lineage>
        <taxon>Bacteria</taxon>
        <taxon>Pseudomonadati</taxon>
        <taxon>Pseudomonadota</taxon>
        <taxon>Gammaproteobacteria</taxon>
        <taxon>Alteromonadales</taxon>
        <taxon>Pseudoalteromonadaceae</taxon>
        <taxon>Pseudoalteromonas</taxon>
    </lineage>
</organism>
<dbReference type="RefSeq" id="WP_171628057.1">
    <property type="nucleotide sequence ID" value="NZ_JABBPG010000014.1"/>
</dbReference>
<dbReference type="EMBL" id="JABBPG010000014">
    <property type="protein sequence ID" value="NOU53025.1"/>
    <property type="molecule type" value="Genomic_DNA"/>
</dbReference>
<dbReference type="InterPro" id="IPR029063">
    <property type="entry name" value="SAM-dependent_MTases_sf"/>
</dbReference>
<dbReference type="PANTHER" id="PTHR20974">
    <property type="entry name" value="UPF0585 PROTEIN CG18661"/>
    <property type="match status" value="1"/>
</dbReference>
<dbReference type="Gene3D" id="3.40.50.150">
    <property type="entry name" value="Vaccinia Virus protein VP39"/>
    <property type="match status" value="1"/>
</dbReference>
<evidence type="ECO:0000313" key="1">
    <source>
        <dbReference type="EMBL" id="NOU53025.1"/>
    </source>
</evidence>
<protein>
    <submittedName>
        <fullName evidence="1">DUF938 domain-containing protein</fullName>
    </submittedName>
</protein>
<reference evidence="1 2" key="1">
    <citation type="submission" date="2020-04" db="EMBL/GenBank/DDBJ databases">
        <title>Pseudoalteromonas caenipelagi sp. nov., isolated from a tidal flat.</title>
        <authorList>
            <person name="Park S."/>
            <person name="Yoon J.-H."/>
        </authorList>
    </citation>
    <scope>NUCLEOTIDE SEQUENCE [LARGE SCALE GENOMIC DNA]</scope>
    <source>
        <strain evidence="1 2">JBTF-M23</strain>
    </source>
</reference>
<dbReference type="PANTHER" id="PTHR20974:SF0">
    <property type="entry name" value="UPF0585 PROTEIN CG18661"/>
    <property type="match status" value="1"/>
</dbReference>
<sequence>MNKPFSQACENNKAPILCVIKPYLMHYERVLEIGSGTGQHAVYFAEQLPHLTWQTSDRVQNHTGIKSWIADSHVHNVIEPVALDLNNPWPVAKVPAIYTANTLHIVSKELVEKFFQGIRAHLAKEGLLCIYGPFNYHGQFTSDSNAQFNSLLKNNDPHSGIRDFEWIESLSQQAGLSLLKDHAMPANNRLLLFKR</sequence>
<keyword evidence="2" id="KW-1185">Reference proteome</keyword>
<dbReference type="Pfam" id="PF06080">
    <property type="entry name" value="DUF938"/>
    <property type="match status" value="1"/>
</dbReference>
<dbReference type="Proteomes" id="UP000586305">
    <property type="component" value="Unassembled WGS sequence"/>
</dbReference>
<name>A0A849VI99_9GAMM</name>
<dbReference type="InterPro" id="IPR010342">
    <property type="entry name" value="DUF938"/>
</dbReference>
<dbReference type="AlphaFoldDB" id="A0A849VI99"/>
<accession>A0A849VI99</accession>